<keyword evidence="10" id="KW-1185">Reference proteome</keyword>
<dbReference type="Proteomes" id="UP001163687">
    <property type="component" value="Chromosome"/>
</dbReference>
<dbReference type="InterPro" id="IPR050171">
    <property type="entry name" value="MFS_Transporters"/>
</dbReference>
<feature type="transmembrane region" description="Helical" evidence="8">
    <location>
        <begin position="300"/>
        <end position="318"/>
    </location>
</feature>
<evidence type="ECO:0000313" key="10">
    <source>
        <dbReference type="Proteomes" id="UP001163687"/>
    </source>
</evidence>
<evidence type="ECO:0000256" key="8">
    <source>
        <dbReference type="SAM" id="Phobius"/>
    </source>
</evidence>
<keyword evidence="4 8" id="KW-0812">Transmembrane</keyword>
<gene>
    <name evidence="9" type="ORF">caldi_26170</name>
</gene>
<feature type="transmembrane region" description="Helical" evidence="8">
    <location>
        <begin position="76"/>
        <end position="92"/>
    </location>
</feature>
<evidence type="ECO:0000256" key="7">
    <source>
        <dbReference type="SAM" id="MobiDB-lite"/>
    </source>
</evidence>
<feature type="transmembrane region" description="Helical" evidence="8">
    <location>
        <begin position="268"/>
        <end position="288"/>
    </location>
</feature>
<sequence>MSGPSAARAAVLFAPVAQGAIEAVVYGYGPLHLRQALGEGSLTVVTLFMGATALVTFLVAGAWGRLGDRSGRTLELMAGGLAGAGVGLYLLPAGRTSAAFIALAVASAGLLAAVGPLGVAWLTVRTPRQPALEAARFYRGRSIGWAVGSFGTSYLVRAGGIAGVTRAFWAGGGLALVAALTLAAAALAGRRPAPIGGAALPGAAPVRQRDPGPAGSEPGTPEPAAGPVWRNPFVAGVALTVVLTATGNEAFFAVLATYLTEFLGGPPSLVGLSLGVASTLGIAVIGPVGNLADRWGPERVLFLGTLGYFAMYALVILARDPVAVTAAFAVPLYPFLSTGATGVLARRTSARRRGEAIGLYEGSAALAATAGSLAAGLVADALGLPWVPVLSVSLAAAGALAAWTRVVRAAAAVRSRSL</sequence>
<comment type="subcellular location">
    <subcellularLocation>
        <location evidence="1">Cell membrane</location>
        <topology evidence="1">Multi-pass membrane protein</topology>
    </subcellularLocation>
</comment>
<dbReference type="GO" id="GO:0005886">
    <property type="term" value="C:plasma membrane"/>
    <property type="evidence" value="ECO:0007669"/>
    <property type="project" value="UniProtKB-SubCell"/>
</dbReference>
<dbReference type="InterPro" id="IPR036259">
    <property type="entry name" value="MFS_trans_sf"/>
</dbReference>
<dbReference type="GO" id="GO:0022857">
    <property type="term" value="F:transmembrane transporter activity"/>
    <property type="evidence" value="ECO:0007669"/>
    <property type="project" value="InterPro"/>
</dbReference>
<accession>A0AA35CPE4</accession>
<name>A0AA35CPE4_9FIRM</name>
<evidence type="ECO:0000256" key="4">
    <source>
        <dbReference type="ARBA" id="ARBA00022692"/>
    </source>
</evidence>
<feature type="transmembrane region" description="Helical" evidence="8">
    <location>
        <begin position="98"/>
        <end position="122"/>
    </location>
</feature>
<dbReference type="InterPro" id="IPR011701">
    <property type="entry name" value="MFS"/>
</dbReference>
<protein>
    <recommendedName>
        <fullName evidence="11">MFS transporter</fullName>
    </recommendedName>
</protein>
<evidence type="ECO:0000256" key="2">
    <source>
        <dbReference type="ARBA" id="ARBA00022448"/>
    </source>
</evidence>
<feature type="transmembrane region" description="Helical" evidence="8">
    <location>
        <begin position="233"/>
        <end position="256"/>
    </location>
</feature>
<feature type="transmembrane region" description="Helical" evidence="8">
    <location>
        <begin position="385"/>
        <end position="407"/>
    </location>
</feature>
<organism evidence="9 10">
    <name type="scientific">Caldinitratiruptor microaerophilus</name>
    <dbReference type="NCBI Taxonomy" id="671077"/>
    <lineage>
        <taxon>Bacteria</taxon>
        <taxon>Bacillati</taxon>
        <taxon>Bacillota</taxon>
        <taxon>Clostridia</taxon>
        <taxon>Eubacteriales</taxon>
        <taxon>Symbiobacteriaceae</taxon>
        <taxon>Caldinitratiruptor</taxon>
    </lineage>
</organism>
<dbReference type="SUPFAM" id="SSF103473">
    <property type="entry name" value="MFS general substrate transporter"/>
    <property type="match status" value="2"/>
</dbReference>
<reference evidence="9" key="1">
    <citation type="submission" date="2022-03" db="EMBL/GenBank/DDBJ databases">
        <title>Complete genome sequence of Caldinitratiruptor microaerophilus.</title>
        <authorList>
            <person name="Mukaiyama R."/>
            <person name="Nishiyama T."/>
            <person name="Ueda K."/>
        </authorList>
    </citation>
    <scope>NUCLEOTIDE SEQUENCE</scope>
    <source>
        <strain evidence="9">JCM 16183</strain>
    </source>
</reference>
<dbReference type="AlphaFoldDB" id="A0AA35CPE4"/>
<evidence type="ECO:0000256" key="5">
    <source>
        <dbReference type="ARBA" id="ARBA00022989"/>
    </source>
</evidence>
<feature type="transmembrane region" description="Helical" evidence="8">
    <location>
        <begin position="357"/>
        <end position="379"/>
    </location>
</feature>
<feature type="region of interest" description="Disordered" evidence="7">
    <location>
        <begin position="200"/>
        <end position="225"/>
    </location>
</feature>
<evidence type="ECO:0008006" key="11">
    <source>
        <dbReference type="Google" id="ProtNLM"/>
    </source>
</evidence>
<feature type="transmembrane region" description="Helical" evidence="8">
    <location>
        <begin position="43"/>
        <end position="64"/>
    </location>
</feature>
<feature type="transmembrane region" description="Helical" evidence="8">
    <location>
        <begin position="168"/>
        <end position="188"/>
    </location>
</feature>
<dbReference type="Pfam" id="PF07690">
    <property type="entry name" value="MFS_1"/>
    <property type="match status" value="1"/>
</dbReference>
<dbReference type="KEGG" id="cmic:caldi_26170"/>
<dbReference type="PANTHER" id="PTHR23517">
    <property type="entry name" value="RESISTANCE PROTEIN MDTM, PUTATIVE-RELATED-RELATED"/>
    <property type="match status" value="1"/>
</dbReference>
<evidence type="ECO:0000256" key="3">
    <source>
        <dbReference type="ARBA" id="ARBA00022475"/>
    </source>
</evidence>
<evidence type="ECO:0000256" key="1">
    <source>
        <dbReference type="ARBA" id="ARBA00004651"/>
    </source>
</evidence>
<evidence type="ECO:0000256" key="6">
    <source>
        <dbReference type="ARBA" id="ARBA00023136"/>
    </source>
</evidence>
<keyword evidence="6 8" id="KW-0472">Membrane</keyword>
<dbReference type="Gene3D" id="1.20.1250.20">
    <property type="entry name" value="MFS general substrate transporter like domains"/>
    <property type="match status" value="2"/>
</dbReference>
<keyword evidence="2" id="KW-0813">Transport</keyword>
<feature type="transmembrane region" description="Helical" evidence="8">
    <location>
        <begin position="143"/>
        <end position="162"/>
    </location>
</feature>
<evidence type="ECO:0000313" key="9">
    <source>
        <dbReference type="EMBL" id="BDG61527.1"/>
    </source>
</evidence>
<proteinExistence type="predicted"/>
<keyword evidence="3" id="KW-1003">Cell membrane</keyword>
<feature type="transmembrane region" description="Helical" evidence="8">
    <location>
        <begin position="324"/>
        <end position="345"/>
    </location>
</feature>
<dbReference type="EMBL" id="AP025628">
    <property type="protein sequence ID" value="BDG61527.1"/>
    <property type="molecule type" value="Genomic_DNA"/>
</dbReference>
<keyword evidence="5 8" id="KW-1133">Transmembrane helix</keyword>
<dbReference type="RefSeq" id="WP_264842171.1">
    <property type="nucleotide sequence ID" value="NZ_AP025628.1"/>
</dbReference>